<dbReference type="Proteomes" id="UP000295807">
    <property type="component" value="Unassembled WGS sequence"/>
</dbReference>
<feature type="transmembrane region" description="Helical" evidence="1">
    <location>
        <begin position="82"/>
        <end position="102"/>
    </location>
</feature>
<dbReference type="EMBL" id="SMAD01000015">
    <property type="protein sequence ID" value="TCS85025.1"/>
    <property type="molecule type" value="Genomic_DNA"/>
</dbReference>
<sequence>MKTSRTKFVVIFLASAFVFQFISNSLLGPEAGLFPVNADWFPGTGSPIAWKSTLATILYPVKFVLIGPLSFLAKDPDPAPPVLVFAFACYWTAMALVLHYLLNKILARIKS</sequence>
<keyword evidence="3" id="KW-1185">Reference proteome</keyword>
<comment type="caution">
    <text evidence="2">The sequence shown here is derived from an EMBL/GenBank/DDBJ whole genome shotgun (WGS) entry which is preliminary data.</text>
</comment>
<keyword evidence="1" id="KW-0472">Membrane</keyword>
<keyword evidence="1" id="KW-0812">Transmembrane</keyword>
<accession>A0A4R3KM58</accession>
<evidence type="ECO:0000256" key="1">
    <source>
        <dbReference type="SAM" id="Phobius"/>
    </source>
</evidence>
<dbReference type="AlphaFoldDB" id="A0A4R3KM58"/>
<keyword evidence="1" id="KW-1133">Transmembrane helix</keyword>
<evidence type="ECO:0000313" key="2">
    <source>
        <dbReference type="EMBL" id="TCS85025.1"/>
    </source>
</evidence>
<evidence type="ECO:0000313" key="3">
    <source>
        <dbReference type="Proteomes" id="UP000295807"/>
    </source>
</evidence>
<proteinExistence type="predicted"/>
<name>A0A4R3KM58_9SPHI</name>
<reference evidence="2 3" key="1">
    <citation type="submission" date="2019-03" db="EMBL/GenBank/DDBJ databases">
        <title>Genomic Encyclopedia of Type Strains, Phase IV (KMG-IV): sequencing the most valuable type-strain genomes for metagenomic binning, comparative biology and taxonomic classification.</title>
        <authorList>
            <person name="Goeker M."/>
        </authorList>
    </citation>
    <scope>NUCLEOTIDE SEQUENCE [LARGE SCALE GENOMIC DNA]</scope>
    <source>
        <strain evidence="2 3">DSM 21100</strain>
    </source>
</reference>
<organism evidence="2 3">
    <name type="scientific">Anseongella ginsenosidimutans</name>
    <dbReference type="NCBI Taxonomy" id="496056"/>
    <lineage>
        <taxon>Bacteria</taxon>
        <taxon>Pseudomonadati</taxon>
        <taxon>Bacteroidota</taxon>
        <taxon>Sphingobacteriia</taxon>
        <taxon>Sphingobacteriales</taxon>
        <taxon>Sphingobacteriaceae</taxon>
        <taxon>Anseongella</taxon>
    </lineage>
</organism>
<protein>
    <submittedName>
        <fullName evidence="2">Uncharacterized protein</fullName>
    </submittedName>
</protein>
<gene>
    <name evidence="2" type="ORF">EDD80_1158</name>
</gene>